<feature type="chain" id="PRO_5044813708" description="Rapid ALkalinization Factor" evidence="1">
    <location>
        <begin position="37"/>
        <end position="139"/>
    </location>
</feature>
<dbReference type="Proteomes" id="UP001630127">
    <property type="component" value="Unassembled WGS sequence"/>
</dbReference>
<protein>
    <recommendedName>
        <fullName evidence="4">Rapid ALkalinization Factor</fullName>
    </recommendedName>
</protein>
<keyword evidence="1" id="KW-0732">Signal</keyword>
<evidence type="ECO:0000256" key="1">
    <source>
        <dbReference type="SAM" id="SignalP"/>
    </source>
</evidence>
<dbReference type="AlphaFoldDB" id="A0ABD2YG06"/>
<reference evidence="2 3" key="1">
    <citation type="submission" date="2024-11" db="EMBL/GenBank/DDBJ databases">
        <title>A near-complete genome assembly of Cinchona calisaya.</title>
        <authorList>
            <person name="Lian D.C."/>
            <person name="Zhao X.W."/>
            <person name="Wei L."/>
        </authorList>
    </citation>
    <scope>NUCLEOTIDE SEQUENCE [LARGE SCALE GENOMIC DNA]</scope>
    <source>
        <tissue evidence="2">Nenye</tissue>
    </source>
</reference>
<name>A0ABD2YG06_9GENT</name>
<sequence length="139" mass="15292">MGVSSKGISQQLCFISWQLLLQLIIVFLLNLQSANCVSSIENIPSGYGVGWGNNWTTGATNNEAEYVTDKSDEELFLTESPHHQYYGNILAPAQDPISYNALQKKPICQAIRYGQCIPPNPGGGQNPCGFERRRCRPGS</sequence>
<evidence type="ECO:0000313" key="2">
    <source>
        <dbReference type="EMBL" id="KAL3504999.1"/>
    </source>
</evidence>
<evidence type="ECO:0008006" key="4">
    <source>
        <dbReference type="Google" id="ProtNLM"/>
    </source>
</evidence>
<keyword evidence="3" id="KW-1185">Reference proteome</keyword>
<gene>
    <name evidence="2" type="ORF">ACH5RR_034840</name>
</gene>
<evidence type="ECO:0000313" key="3">
    <source>
        <dbReference type="Proteomes" id="UP001630127"/>
    </source>
</evidence>
<dbReference type="EMBL" id="JBJUIK010000014">
    <property type="protein sequence ID" value="KAL3504999.1"/>
    <property type="molecule type" value="Genomic_DNA"/>
</dbReference>
<feature type="signal peptide" evidence="1">
    <location>
        <begin position="1"/>
        <end position="36"/>
    </location>
</feature>
<organism evidence="2 3">
    <name type="scientific">Cinchona calisaya</name>
    <dbReference type="NCBI Taxonomy" id="153742"/>
    <lineage>
        <taxon>Eukaryota</taxon>
        <taxon>Viridiplantae</taxon>
        <taxon>Streptophyta</taxon>
        <taxon>Embryophyta</taxon>
        <taxon>Tracheophyta</taxon>
        <taxon>Spermatophyta</taxon>
        <taxon>Magnoliopsida</taxon>
        <taxon>eudicotyledons</taxon>
        <taxon>Gunneridae</taxon>
        <taxon>Pentapetalae</taxon>
        <taxon>asterids</taxon>
        <taxon>lamiids</taxon>
        <taxon>Gentianales</taxon>
        <taxon>Rubiaceae</taxon>
        <taxon>Cinchonoideae</taxon>
        <taxon>Cinchoneae</taxon>
        <taxon>Cinchona</taxon>
    </lineage>
</organism>
<comment type="caution">
    <text evidence="2">The sequence shown here is derived from an EMBL/GenBank/DDBJ whole genome shotgun (WGS) entry which is preliminary data.</text>
</comment>
<proteinExistence type="predicted"/>
<accession>A0ABD2YG06</accession>